<evidence type="ECO:0000313" key="3">
    <source>
        <dbReference type="Proteomes" id="UP000002009"/>
    </source>
</evidence>
<proteinExistence type="predicted"/>
<dbReference type="Proteomes" id="UP000002009">
    <property type="component" value="Chromosome 12"/>
</dbReference>
<organism evidence="2 3">
    <name type="scientific">Micromonas commoda (strain RCC299 / NOUM17 / CCMP2709)</name>
    <name type="common">Picoplanktonic green alga</name>
    <dbReference type="NCBI Taxonomy" id="296587"/>
    <lineage>
        <taxon>Eukaryota</taxon>
        <taxon>Viridiplantae</taxon>
        <taxon>Chlorophyta</taxon>
        <taxon>Mamiellophyceae</taxon>
        <taxon>Mamiellales</taxon>
        <taxon>Mamiellaceae</taxon>
        <taxon>Micromonas</taxon>
    </lineage>
</organism>
<accession>C1FJD7</accession>
<dbReference type="KEGG" id="mis:MICPUN_52516"/>
<gene>
    <name evidence="2" type="ORF">MICPUN_52516</name>
</gene>
<reference evidence="2 3" key="1">
    <citation type="journal article" date="2009" name="Science">
        <title>Green evolution and dynamic adaptations revealed by genomes of the marine picoeukaryotes Micromonas.</title>
        <authorList>
            <person name="Worden A.Z."/>
            <person name="Lee J.H."/>
            <person name="Mock T."/>
            <person name="Rouze P."/>
            <person name="Simmons M.P."/>
            <person name="Aerts A.L."/>
            <person name="Allen A.E."/>
            <person name="Cuvelier M.L."/>
            <person name="Derelle E."/>
            <person name="Everett M.V."/>
            <person name="Foulon E."/>
            <person name="Grimwood J."/>
            <person name="Gundlach H."/>
            <person name="Henrissat B."/>
            <person name="Napoli C."/>
            <person name="McDonald S.M."/>
            <person name="Parker M.S."/>
            <person name="Rombauts S."/>
            <person name="Salamov A."/>
            <person name="Von Dassow P."/>
            <person name="Badger J.H."/>
            <person name="Coutinho P.M."/>
            <person name="Demir E."/>
            <person name="Dubchak I."/>
            <person name="Gentemann C."/>
            <person name="Eikrem W."/>
            <person name="Gready J.E."/>
            <person name="John U."/>
            <person name="Lanier W."/>
            <person name="Lindquist E.A."/>
            <person name="Lucas S."/>
            <person name="Mayer K.F."/>
            <person name="Moreau H."/>
            <person name="Not F."/>
            <person name="Otillar R."/>
            <person name="Panaud O."/>
            <person name="Pangilinan J."/>
            <person name="Paulsen I."/>
            <person name="Piegu B."/>
            <person name="Poliakov A."/>
            <person name="Robbens S."/>
            <person name="Schmutz J."/>
            <person name="Toulza E."/>
            <person name="Wyss T."/>
            <person name="Zelensky A."/>
            <person name="Zhou K."/>
            <person name="Armbrust E.V."/>
            <person name="Bhattacharya D."/>
            <person name="Goodenough U.W."/>
            <person name="Van de Peer Y."/>
            <person name="Grigoriev I.V."/>
        </authorList>
    </citation>
    <scope>NUCLEOTIDE SEQUENCE [LARGE SCALE GENOMIC DNA]</scope>
    <source>
        <strain evidence="3">RCC299 / NOUM17</strain>
    </source>
</reference>
<keyword evidence="3" id="KW-1185">Reference proteome</keyword>
<dbReference type="GeneID" id="8248203"/>
<evidence type="ECO:0000256" key="1">
    <source>
        <dbReference type="SAM" id="MobiDB-lite"/>
    </source>
</evidence>
<dbReference type="RefSeq" id="XP_002509076.1">
    <property type="nucleotide sequence ID" value="XM_002509030.1"/>
</dbReference>
<name>C1FJD7_MICCC</name>
<dbReference type="AlphaFoldDB" id="C1FJD7"/>
<sequence>MHRGERRRSNRTTDPRRELITRSGCRHADRPGLFVITGAFSGFGLSFCRLDFAKIRDQHAYLFRGKSRKITRRFAPDRGSTLTLDLPVRRLTERGPRVKYLSVKKIQEAGPPAVTPRSADTARDGAPESRTGYPVAFAEPFAEPRGAEAGARHSLPAHL</sequence>
<dbReference type="InParanoid" id="C1FJD7"/>
<dbReference type="EMBL" id="CP001577">
    <property type="protein sequence ID" value="ACO70334.1"/>
    <property type="molecule type" value="Genomic_DNA"/>
</dbReference>
<feature type="region of interest" description="Disordered" evidence="1">
    <location>
        <begin position="109"/>
        <end position="137"/>
    </location>
</feature>
<evidence type="ECO:0000313" key="2">
    <source>
        <dbReference type="EMBL" id="ACO70334.1"/>
    </source>
</evidence>
<protein>
    <submittedName>
        <fullName evidence="2">Uncharacterized protein</fullName>
    </submittedName>
</protein>